<keyword evidence="1" id="KW-0472">Membrane</keyword>
<keyword evidence="1" id="KW-1133">Transmembrane helix</keyword>
<dbReference type="OrthoDB" id="5431035at2"/>
<dbReference type="Pfam" id="PF12822">
    <property type="entry name" value="ECF_trnsprt"/>
    <property type="match status" value="1"/>
</dbReference>
<dbReference type="Gene3D" id="1.10.1760.20">
    <property type="match status" value="1"/>
</dbReference>
<evidence type="ECO:0000313" key="2">
    <source>
        <dbReference type="EMBL" id="AKP66204.1"/>
    </source>
</evidence>
<feature type="transmembrane region" description="Helical" evidence="1">
    <location>
        <begin position="6"/>
        <end position="25"/>
    </location>
</feature>
<proteinExistence type="predicted"/>
<evidence type="ECO:0000313" key="3">
    <source>
        <dbReference type="Proteomes" id="UP000036106"/>
    </source>
</evidence>
<feature type="transmembrane region" description="Helical" evidence="1">
    <location>
        <begin position="37"/>
        <end position="59"/>
    </location>
</feature>
<keyword evidence="1" id="KW-0812">Transmembrane</keyword>
<evidence type="ECO:0000256" key="1">
    <source>
        <dbReference type="SAM" id="Phobius"/>
    </source>
</evidence>
<feature type="transmembrane region" description="Helical" evidence="1">
    <location>
        <begin position="71"/>
        <end position="91"/>
    </location>
</feature>
<reference evidence="3" key="1">
    <citation type="submission" date="2015-07" db="EMBL/GenBank/DDBJ databases">
        <title>Lactobacillus ginsenosidimutans/EMML 3141/ whole genome sequencing.</title>
        <authorList>
            <person name="Kim M.K."/>
            <person name="Im W.-T."/>
            <person name="Srinivasan S."/>
            <person name="Lee J.-J."/>
        </authorList>
    </citation>
    <scope>NUCLEOTIDE SEQUENCE [LARGE SCALE GENOMIC DNA]</scope>
    <source>
        <strain evidence="3">EMML 3041</strain>
    </source>
</reference>
<sequence>MNNTRIKKLTFTAIILALCIVGANIKIMGSVALDSFPAFFGALALGPVAGAFLGLFGHLVSALLSGFPLTLPVHLIIGFCMMVTMAVYALIRRGKRALDWKYIILSDVVAYALNVPLELVLLYPILKQAVYVYFTPLTIAAIVNIILAEVVFILLKKRFPRILDIFKSEDKK</sequence>
<gene>
    <name evidence="2" type="ORF">ABM34_00665</name>
</gene>
<dbReference type="GO" id="GO:0022857">
    <property type="term" value="F:transmembrane transporter activity"/>
    <property type="evidence" value="ECO:0007669"/>
    <property type="project" value="InterPro"/>
</dbReference>
<accession>A0A0H4QCZ1</accession>
<dbReference type="AlphaFoldDB" id="A0A0H4QCZ1"/>
<keyword evidence="3" id="KW-1185">Reference proteome</keyword>
<dbReference type="RefSeq" id="WP_048702466.1">
    <property type="nucleotide sequence ID" value="NZ_CP012034.1"/>
</dbReference>
<dbReference type="Proteomes" id="UP000036106">
    <property type="component" value="Chromosome"/>
</dbReference>
<protein>
    <submittedName>
        <fullName evidence="2">Membrane protein</fullName>
    </submittedName>
</protein>
<dbReference type="KEGG" id="lgn:ABM34_00665"/>
<dbReference type="STRING" id="1007676.ABM34_00665"/>
<dbReference type="InterPro" id="IPR024529">
    <property type="entry name" value="ECF_trnsprt_substrate-spec"/>
</dbReference>
<dbReference type="PATRIC" id="fig|1007676.4.peg.140"/>
<dbReference type="EMBL" id="CP012034">
    <property type="protein sequence ID" value="AKP66204.1"/>
    <property type="molecule type" value="Genomic_DNA"/>
</dbReference>
<feature type="transmembrane region" description="Helical" evidence="1">
    <location>
        <begin position="131"/>
        <end position="155"/>
    </location>
</feature>
<feature type="transmembrane region" description="Helical" evidence="1">
    <location>
        <begin position="103"/>
        <end position="125"/>
    </location>
</feature>
<organism evidence="2 3">
    <name type="scientific">Companilactobacillus ginsenosidimutans</name>
    <dbReference type="NCBI Taxonomy" id="1007676"/>
    <lineage>
        <taxon>Bacteria</taxon>
        <taxon>Bacillati</taxon>
        <taxon>Bacillota</taxon>
        <taxon>Bacilli</taxon>
        <taxon>Lactobacillales</taxon>
        <taxon>Lactobacillaceae</taxon>
        <taxon>Companilactobacillus</taxon>
    </lineage>
</organism>
<name>A0A0H4QCZ1_9LACO</name>